<protein>
    <submittedName>
        <fullName evidence="2">(California timema) hypothetical protein</fullName>
    </submittedName>
</protein>
<sequence length="227" mass="25325">MYDSEVSMKQPFLSLLSYETAPANICDLTSQREEDEDEKLENSTIDWGVGGGREEGKEGGTYTRKLRKELGREETEKSLSAVTNAWGSEFDVDVGSAWNGSGWEEVITPREWRRVHETQQLSDSHMTICKEKNHPPVHPTEIRTSIPPFSAVELNTTSALANYATEAGIRKVTFKRSVVAIAWRERESGKLFRKNNISTPNQDSKLGLPVIGGLVHCDSSALYHTAP</sequence>
<reference evidence="2" key="1">
    <citation type="submission" date="2020-11" db="EMBL/GenBank/DDBJ databases">
        <authorList>
            <person name="Tran Van P."/>
        </authorList>
    </citation>
    <scope>NUCLEOTIDE SEQUENCE</scope>
</reference>
<feature type="region of interest" description="Disordered" evidence="1">
    <location>
        <begin position="30"/>
        <end position="60"/>
    </location>
</feature>
<proteinExistence type="predicted"/>
<organism evidence="2">
    <name type="scientific">Timema californicum</name>
    <name type="common">California timema</name>
    <name type="synonym">Walking stick</name>
    <dbReference type="NCBI Taxonomy" id="61474"/>
    <lineage>
        <taxon>Eukaryota</taxon>
        <taxon>Metazoa</taxon>
        <taxon>Ecdysozoa</taxon>
        <taxon>Arthropoda</taxon>
        <taxon>Hexapoda</taxon>
        <taxon>Insecta</taxon>
        <taxon>Pterygota</taxon>
        <taxon>Neoptera</taxon>
        <taxon>Polyneoptera</taxon>
        <taxon>Phasmatodea</taxon>
        <taxon>Timematodea</taxon>
        <taxon>Timematoidea</taxon>
        <taxon>Timematidae</taxon>
        <taxon>Timema</taxon>
    </lineage>
</organism>
<evidence type="ECO:0000313" key="2">
    <source>
        <dbReference type="EMBL" id="CAD7574353.1"/>
    </source>
</evidence>
<gene>
    <name evidence="2" type="ORF">TCMB3V08_LOCUS6970</name>
</gene>
<dbReference type="AlphaFoldDB" id="A0A7R9J8C7"/>
<dbReference type="EMBL" id="OE182301">
    <property type="protein sequence ID" value="CAD7574353.1"/>
    <property type="molecule type" value="Genomic_DNA"/>
</dbReference>
<evidence type="ECO:0000256" key="1">
    <source>
        <dbReference type="SAM" id="MobiDB-lite"/>
    </source>
</evidence>
<name>A0A7R9J8C7_TIMCA</name>
<accession>A0A7R9J8C7</accession>